<keyword evidence="3" id="KW-1185">Reference proteome</keyword>
<name>A0ABV7EQR6_9GAMM</name>
<keyword evidence="1" id="KW-1133">Transmembrane helix</keyword>
<sequence length="475" mass="52475">MRAARRAHHRWTLADLIDFEAILASVSEDEIVADRLYFARDIRPQLGSGDERMRRRQGLWLWLAMRRERSSVDAGRLWHNGIALLRLALFVGMAVAGFVLAAGLCVGVSQAVHVIVFFGLALVLPWGVFLAWSLARRLGSRRRVLLERGLSLAVHLARRSAGKRSADQVDIWRERLLDGSRPRQALSAALGGTLQRGGLGFSVGLLLAFLGCLMVFDVRFYWEATPQTGKLMQATTEAIAMPWQWAWPAAVPDAAAIEASRARYVDGIKRVPGGVEATAAWWRFLLMSIVVWGLLPRLLLIALYQWRQRRALAGLDFQAPRHRALWRTLTAVERGTVAPESADGALLLDVGGSGIHGQDIRGFLLRALRVNPQEEQRVNVLDEAAENAADAALAKAPAHVVLLVEDWGLSPRQAYNLHARVREAAGSDTPMTWVVLGVRDGQPTPPDAAHLERWTRFIDGLRDPATEILGYAPGA</sequence>
<evidence type="ECO:0000256" key="1">
    <source>
        <dbReference type="SAM" id="Phobius"/>
    </source>
</evidence>
<keyword evidence="1" id="KW-0812">Transmembrane</keyword>
<accession>A0ABV7EQR6</accession>
<protein>
    <submittedName>
        <fullName evidence="2">DUF2868 domain-containing protein</fullName>
    </submittedName>
</protein>
<reference evidence="3" key="1">
    <citation type="journal article" date="2019" name="Int. J. Syst. Evol. Microbiol.">
        <title>The Global Catalogue of Microorganisms (GCM) 10K type strain sequencing project: providing services to taxonomists for standard genome sequencing and annotation.</title>
        <authorList>
            <consortium name="The Broad Institute Genomics Platform"/>
            <consortium name="The Broad Institute Genome Sequencing Center for Infectious Disease"/>
            <person name="Wu L."/>
            <person name="Ma J."/>
        </authorList>
    </citation>
    <scope>NUCLEOTIDE SEQUENCE [LARGE SCALE GENOMIC DNA]</scope>
    <source>
        <strain evidence="3">KCTC 52640</strain>
    </source>
</reference>
<dbReference type="RefSeq" id="WP_380688989.1">
    <property type="nucleotide sequence ID" value="NZ_JBHRSS010000003.1"/>
</dbReference>
<feature type="transmembrane region" description="Helical" evidence="1">
    <location>
        <begin position="199"/>
        <end position="222"/>
    </location>
</feature>
<dbReference type="Proteomes" id="UP001595462">
    <property type="component" value="Unassembled WGS sequence"/>
</dbReference>
<feature type="transmembrane region" description="Helical" evidence="1">
    <location>
        <begin position="280"/>
        <end position="300"/>
    </location>
</feature>
<gene>
    <name evidence="2" type="ORF">ACFOSU_09955</name>
</gene>
<proteinExistence type="predicted"/>
<feature type="transmembrane region" description="Helical" evidence="1">
    <location>
        <begin position="84"/>
        <end position="109"/>
    </location>
</feature>
<feature type="transmembrane region" description="Helical" evidence="1">
    <location>
        <begin position="115"/>
        <end position="135"/>
    </location>
</feature>
<dbReference type="Pfam" id="PF11067">
    <property type="entry name" value="DUF2868"/>
    <property type="match status" value="1"/>
</dbReference>
<dbReference type="EMBL" id="JBHRSS010000003">
    <property type="protein sequence ID" value="MFC3104218.1"/>
    <property type="molecule type" value="Genomic_DNA"/>
</dbReference>
<evidence type="ECO:0000313" key="2">
    <source>
        <dbReference type="EMBL" id="MFC3104218.1"/>
    </source>
</evidence>
<organism evidence="2 3">
    <name type="scientific">Salinisphaera aquimarina</name>
    <dbReference type="NCBI Taxonomy" id="2094031"/>
    <lineage>
        <taxon>Bacteria</taxon>
        <taxon>Pseudomonadati</taxon>
        <taxon>Pseudomonadota</taxon>
        <taxon>Gammaproteobacteria</taxon>
        <taxon>Salinisphaerales</taxon>
        <taxon>Salinisphaeraceae</taxon>
        <taxon>Salinisphaera</taxon>
    </lineage>
</organism>
<dbReference type="InterPro" id="IPR021296">
    <property type="entry name" value="DUF2868"/>
</dbReference>
<keyword evidence="1" id="KW-0472">Membrane</keyword>
<comment type="caution">
    <text evidence="2">The sequence shown here is derived from an EMBL/GenBank/DDBJ whole genome shotgun (WGS) entry which is preliminary data.</text>
</comment>
<evidence type="ECO:0000313" key="3">
    <source>
        <dbReference type="Proteomes" id="UP001595462"/>
    </source>
</evidence>